<evidence type="ECO:0000313" key="3">
    <source>
        <dbReference type="EMBL" id="RDY67834.1"/>
    </source>
</evidence>
<dbReference type="Pfam" id="PF01551">
    <property type="entry name" value="Peptidase_M23"/>
    <property type="match status" value="1"/>
</dbReference>
<dbReference type="AlphaFoldDB" id="A0A3D8VEK1"/>
<dbReference type="InterPro" id="IPR050570">
    <property type="entry name" value="Cell_wall_metabolism_enzyme"/>
</dbReference>
<evidence type="ECO:0000256" key="1">
    <source>
        <dbReference type="SAM" id="MobiDB-lite"/>
    </source>
</evidence>
<comment type="caution">
    <text evidence="3">The sequence shown here is derived from an EMBL/GenBank/DDBJ whole genome shotgun (WGS) entry which is preliminary data.</text>
</comment>
<gene>
    <name evidence="3" type="ORF">DX912_07955</name>
</gene>
<dbReference type="Gene3D" id="2.70.70.10">
    <property type="entry name" value="Glucose Permease (Domain IIA)"/>
    <property type="match status" value="1"/>
</dbReference>
<reference evidence="3 4" key="1">
    <citation type="submission" date="2018-08" db="EMBL/GenBank/DDBJ databases">
        <title>Lysobacter soli KCTC 22011, whole genome shotgun sequence.</title>
        <authorList>
            <person name="Zhang X."/>
            <person name="Feng G."/>
            <person name="Zhu H."/>
        </authorList>
    </citation>
    <scope>NUCLEOTIDE SEQUENCE [LARGE SCALE GENOMIC DNA]</scope>
    <source>
        <strain evidence="3 4">KCTC 22011</strain>
    </source>
</reference>
<evidence type="ECO:0000259" key="2">
    <source>
        <dbReference type="Pfam" id="PF01551"/>
    </source>
</evidence>
<sequence>MALRPARIAAGIPPPGVHRVRSPGAAVRPRSRSMSPAVRKARVRPVRCGWRSSLQVICAAAVLVAATSAGSGYARTHVAVPARAVAIEAGMGGPYLPASQAPHYDLAADLAHLDAVPLHKADDAIDLSAIAWNPVKRDWREKLLSLLPVAPVRITSGFGRRHDPFGRGDAFHSGIDFAGTTGTPVHACGDGVVVQAHYTKDYGNVVMIDHGQGIVTLYAHNSRLEVRPGDVVLAGQEISKMGSTGRSTGPHLHFEVRQYGRRIDPGRYLAGL</sequence>
<dbReference type="FunFam" id="2.70.70.10:FF:000006">
    <property type="entry name" value="M23 family peptidase"/>
    <property type="match status" value="1"/>
</dbReference>
<feature type="domain" description="M23ase beta-sheet core" evidence="2">
    <location>
        <begin position="171"/>
        <end position="265"/>
    </location>
</feature>
<keyword evidence="4" id="KW-1185">Reference proteome</keyword>
<protein>
    <submittedName>
        <fullName evidence="3">M23 family peptidase</fullName>
    </submittedName>
</protein>
<proteinExistence type="predicted"/>
<dbReference type="EMBL" id="QTJR01000004">
    <property type="protein sequence ID" value="RDY67834.1"/>
    <property type="molecule type" value="Genomic_DNA"/>
</dbReference>
<dbReference type="CDD" id="cd12797">
    <property type="entry name" value="M23_peptidase"/>
    <property type="match status" value="1"/>
</dbReference>
<evidence type="ECO:0000313" key="4">
    <source>
        <dbReference type="Proteomes" id="UP000256829"/>
    </source>
</evidence>
<dbReference type="SUPFAM" id="SSF51261">
    <property type="entry name" value="Duplicated hybrid motif"/>
    <property type="match status" value="1"/>
</dbReference>
<name>A0A3D8VEK1_9GAMM</name>
<dbReference type="GO" id="GO:0004222">
    <property type="term" value="F:metalloendopeptidase activity"/>
    <property type="evidence" value="ECO:0007669"/>
    <property type="project" value="TreeGrafter"/>
</dbReference>
<dbReference type="PANTHER" id="PTHR21666">
    <property type="entry name" value="PEPTIDASE-RELATED"/>
    <property type="match status" value="1"/>
</dbReference>
<accession>A0A3D8VEK1</accession>
<dbReference type="PANTHER" id="PTHR21666:SF270">
    <property type="entry name" value="MUREIN HYDROLASE ACTIVATOR ENVC"/>
    <property type="match status" value="1"/>
</dbReference>
<dbReference type="InterPro" id="IPR016047">
    <property type="entry name" value="M23ase_b-sheet_dom"/>
</dbReference>
<dbReference type="Proteomes" id="UP000256829">
    <property type="component" value="Unassembled WGS sequence"/>
</dbReference>
<dbReference type="InterPro" id="IPR011055">
    <property type="entry name" value="Dup_hybrid_motif"/>
</dbReference>
<organism evidence="3 4">
    <name type="scientific">Lysobacter soli</name>
    <dbReference type="NCBI Taxonomy" id="453783"/>
    <lineage>
        <taxon>Bacteria</taxon>
        <taxon>Pseudomonadati</taxon>
        <taxon>Pseudomonadota</taxon>
        <taxon>Gammaproteobacteria</taxon>
        <taxon>Lysobacterales</taxon>
        <taxon>Lysobacteraceae</taxon>
        <taxon>Lysobacter</taxon>
    </lineage>
</organism>
<feature type="region of interest" description="Disordered" evidence="1">
    <location>
        <begin position="13"/>
        <end position="38"/>
    </location>
</feature>